<keyword evidence="2" id="KW-1185">Reference proteome</keyword>
<gene>
    <name evidence="1" type="ORF">RRG08_028340</name>
</gene>
<dbReference type="Proteomes" id="UP001283361">
    <property type="component" value="Unassembled WGS sequence"/>
</dbReference>
<evidence type="ECO:0000313" key="1">
    <source>
        <dbReference type="EMBL" id="KAK3795139.1"/>
    </source>
</evidence>
<protein>
    <submittedName>
        <fullName evidence="1">Uncharacterized protein</fullName>
    </submittedName>
</protein>
<evidence type="ECO:0000313" key="2">
    <source>
        <dbReference type="Proteomes" id="UP001283361"/>
    </source>
</evidence>
<comment type="caution">
    <text evidence="1">The sequence shown here is derived from an EMBL/GenBank/DDBJ whole genome shotgun (WGS) entry which is preliminary data.</text>
</comment>
<organism evidence="1 2">
    <name type="scientific">Elysia crispata</name>
    <name type="common">lettuce slug</name>
    <dbReference type="NCBI Taxonomy" id="231223"/>
    <lineage>
        <taxon>Eukaryota</taxon>
        <taxon>Metazoa</taxon>
        <taxon>Spiralia</taxon>
        <taxon>Lophotrochozoa</taxon>
        <taxon>Mollusca</taxon>
        <taxon>Gastropoda</taxon>
        <taxon>Heterobranchia</taxon>
        <taxon>Euthyneura</taxon>
        <taxon>Panpulmonata</taxon>
        <taxon>Sacoglossa</taxon>
        <taxon>Placobranchoidea</taxon>
        <taxon>Plakobranchidae</taxon>
        <taxon>Elysia</taxon>
    </lineage>
</organism>
<proteinExistence type="predicted"/>
<dbReference type="AlphaFoldDB" id="A0AAE1AWT2"/>
<dbReference type="EMBL" id="JAWDGP010001078">
    <property type="protein sequence ID" value="KAK3795139.1"/>
    <property type="molecule type" value="Genomic_DNA"/>
</dbReference>
<name>A0AAE1AWT2_9GAST</name>
<accession>A0AAE1AWT2</accession>
<reference evidence="1" key="1">
    <citation type="journal article" date="2023" name="G3 (Bethesda)">
        <title>A reference genome for the long-term kleptoplast-retaining sea slug Elysia crispata morphotype clarki.</title>
        <authorList>
            <person name="Eastman K.E."/>
            <person name="Pendleton A.L."/>
            <person name="Shaikh M.A."/>
            <person name="Suttiyut T."/>
            <person name="Ogas R."/>
            <person name="Tomko P."/>
            <person name="Gavelis G."/>
            <person name="Widhalm J.R."/>
            <person name="Wisecaver J.H."/>
        </authorList>
    </citation>
    <scope>NUCLEOTIDE SEQUENCE</scope>
    <source>
        <strain evidence="1">ECLA1</strain>
    </source>
</reference>
<sequence>MAALSGTGRHSVDVHDIQAIVLPQPQAGCGLLCLYLHRLSGYALSIMSDRYYKQDVDNWHGHGLDR</sequence>